<evidence type="ECO:0000256" key="1">
    <source>
        <dbReference type="ARBA" id="ARBA00010272"/>
    </source>
</evidence>
<dbReference type="InterPro" id="IPR002767">
    <property type="entry name" value="Thiamine_BP"/>
</dbReference>
<sequence>MAIADITIIPIGTESPSVSSYVSEIHQVLSQYNHKVKYRLTPMSTIIEGELADLFEVIQTLHEVPFKHGCMRVATNIRIDDRRDQESTMESKMLAVENKLNTVEK</sequence>
<dbReference type="Proteomes" id="UP000075806">
    <property type="component" value="Unassembled WGS sequence"/>
</dbReference>
<evidence type="ECO:0000313" key="3">
    <source>
        <dbReference type="EMBL" id="KYG32462.1"/>
    </source>
</evidence>
<dbReference type="PANTHER" id="PTHR33777:SF1">
    <property type="entry name" value="UPF0045 PROTEIN ECM15"/>
    <property type="match status" value="1"/>
</dbReference>
<dbReference type="Pfam" id="PF01910">
    <property type="entry name" value="Thiamine_BP"/>
    <property type="match status" value="1"/>
</dbReference>
<dbReference type="AlphaFoldDB" id="A0A162EFQ0"/>
<dbReference type="NCBIfam" id="TIGR00106">
    <property type="entry name" value="MTH1187 family thiamine-binding protein"/>
    <property type="match status" value="1"/>
</dbReference>
<reference evidence="3" key="1">
    <citation type="submission" date="2016-02" db="EMBL/GenBank/DDBJ databases">
        <title>Genome sequence of Bacillus trypoxylicola KCTC 13244(T).</title>
        <authorList>
            <person name="Jeong H."/>
            <person name="Park S.-H."/>
            <person name="Choi S.-K."/>
        </authorList>
    </citation>
    <scope>NUCLEOTIDE SEQUENCE [LARGE SCALE GENOMIC DNA]</scope>
    <source>
        <strain evidence="3">KCTC 13244</strain>
    </source>
</reference>
<dbReference type="EMBL" id="LTAO01000012">
    <property type="protein sequence ID" value="KYG32462.1"/>
    <property type="molecule type" value="Genomic_DNA"/>
</dbReference>
<dbReference type="PANTHER" id="PTHR33777">
    <property type="entry name" value="UPF0045 PROTEIN ECM15"/>
    <property type="match status" value="1"/>
</dbReference>
<dbReference type="SUPFAM" id="SSF89957">
    <property type="entry name" value="MTH1187/YkoF-like"/>
    <property type="match status" value="1"/>
</dbReference>
<name>A0A162EFQ0_9BACI</name>
<feature type="domain" description="Thiamine-binding protein" evidence="2">
    <location>
        <begin position="4"/>
        <end position="97"/>
    </location>
</feature>
<dbReference type="InterPro" id="IPR029756">
    <property type="entry name" value="MTH1187/YkoF-like"/>
</dbReference>
<evidence type="ECO:0000259" key="2">
    <source>
        <dbReference type="Pfam" id="PF01910"/>
    </source>
</evidence>
<dbReference type="InterPro" id="IPR051614">
    <property type="entry name" value="UPF0045_domain"/>
</dbReference>
<comment type="similarity">
    <text evidence="1">Belongs to the UPF0045 family.</text>
</comment>
<accession>A0A162EFQ0</accession>
<protein>
    <recommendedName>
        <fullName evidence="2">Thiamine-binding protein domain-containing protein</fullName>
    </recommendedName>
</protein>
<keyword evidence="4" id="KW-1185">Reference proteome</keyword>
<dbReference type="GO" id="GO:0005829">
    <property type="term" value="C:cytosol"/>
    <property type="evidence" value="ECO:0007669"/>
    <property type="project" value="TreeGrafter"/>
</dbReference>
<organism evidence="3 4">
    <name type="scientific">Alkalihalobacillus trypoxylicola</name>
    <dbReference type="NCBI Taxonomy" id="519424"/>
    <lineage>
        <taxon>Bacteria</taxon>
        <taxon>Bacillati</taxon>
        <taxon>Bacillota</taxon>
        <taxon>Bacilli</taxon>
        <taxon>Bacillales</taxon>
        <taxon>Bacillaceae</taxon>
        <taxon>Alkalihalobacillus</taxon>
    </lineage>
</organism>
<evidence type="ECO:0000313" key="4">
    <source>
        <dbReference type="Proteomes" id="UP000075806"/>
    </source>
</evidence>
<comment type="caution">
    <text evidence="3">The sequence shown here is derived from an EMBL/GenBank/DDBJ whole genome shotgun (WGS) entry which is preliminary data.</text>
</comment>
<gene>
    <name evidence="3" type="ORF">AZF04_04825</name>
</gene>
<proteinExistence type="inferred from homology"/>
<dbReference type="Gene3D" id="3.30.70.930">
    <property type="match status" value="1"/>
</dbReference>
<dbReference type="RefSeq" id="WP_061948716.1">
    <property type="nucleotide sequence ID" value="NZ_LTAO01000012.1"/>
</dbReference>